<gene>
    <name evidence="8" type="ORF">COHA_001915</name>
</gene>
<dbReference type="CDD" id="cd04878">
    <property type="entry name" value="ACT_AHAS"/>
    <property type="match status" value="2"/>
</dbReference>
<reference evidence="8" key="1">
    <citation type="submission" date="2020-11" db="EMBL/GenBank/DDBJ databases">
        <title>Chlorella ohadii genome sequencing and assembly.</title>
        <authorList>
            <person name="Murik O."/>
            <person name="Treves H."/>
            <person name="Kedem I."/>
            <person name="Shotland Y."/>
            <person name="Kaplan A."/>
        </authorList>
    </citation>
    <scope>NUCLEOTIDE SEQUENCE</scope>
    <source>
        <strain evidence="8">1</strain>
    </source>
</reference>
<dbReference type="InterPro" id="IPR027271">
    <property type="entry name" value="Acetolactate_synth/TF_NikR_C"/>
</dbReference>
<dbReference type="SUPFAM" id="SSF55021">
    <property type="entry name" value="ACT-like"/>
    <property type="match status" value="4"/>
</dbReference>
<dbReference type="InterPro" id="IPR054480">
    <property type="entry name" value="AHAS_small-like_ACT"/>
</dbReference>
<evidence type="ECO:0000256" key="4">
    <source>
        <dbReference type="ARBA" id="ARBA00022605"/>
    </source>
</evidence>
<organism evidence="8 9">
    <name type="scientific">Chlorella ohadii</name>
    <dbReference type="NCBI Taxonomy" id="2649997"/>
    <lineage>
        <taxon>Eukaryota</taxon>
        <taxon>Viridiplantae</taxon>
        <taxon>Chlorophyta</taxon>
        <taxon>core chlorophytes</taxon>
        <taxon>Trebouxiophyceae</taxon>
        <taxon>Chlorellales</taxon>
        <taxon>Chlorellaceae</taxon>
        <taxon>Chlorella clade</taxon>
        <taxon>Chlorella</taxon>
    </lineage>
</organism>
<name>A0AAD5DVR3_9CHLO</name>
<dbReference type="NCBIfam" id="TIGR00119">
    <property type="entry name" value="acolac_sm"/>
    <property type="match status" value="2"/>
</dbReference>
<dbReference type="InterPro" id="IPR004789">
    <property type="entry name" value="Acetalactate_synth_ssu"/>
</dbReference>
<evidence type="ECO:0000256" key="3">
    <source>
        <dbReference type="ARBA" id="ARBA00006341"/>
    </source>
</evidence>
<evidence type="ECO:0000313" key="9">
    <source>
        <dbReference type="Proteomes" id="UP001205105"/>
    </source>
</evidence>
<keyword evidence="9" id="KW-1185">Reference proteome</keyword>
<dbReference type="GO" id="GO:0005829">
    <property type="term" value="C:cytosol"/>
    <property type="evidence" value="ECO:0007669"/>
    <property type="project" value="TreeGrafter"/>
</dbReference>
<dbReference type="Proteomes" id="UP001205105">
    <property type="component" value="Unassembled WGS sequence"/>
</dbReference>
<dbReference type="FunFam" id="3.30.70.1150:FF:000001">
    <property type="entry name" value="Acetolactate synthase small subunit"/>
    <property type="match status" value="1"/>
</dbReference>
<evidence type="ECO:0000313" key="8">
    <source>
        <dbReference type="EMBL" id="KAI7844557.1"/>
    </source>
</evidence>
<dbReference type="Gene3D" id="3.30.70.260">
    <property type="match status" value="2"/>
</dbReference>
<accession>A0AAD5DVR3</accession>
<dbReference type="PANTHER" id="PTHR30239">
    <property type="entry name" value="ACETOLACTATE SYNTHASE SMALL SUBUNIT"/>
    <property type="match status" value="1"/>
</dbReference>
<comment type="pathway">
    <text evidence="2">Amino-acid biosynthesis; L-valine biosynthesis; L-valine from pyruvate: step 1/4.</text>
</comment>
<feature type="compositionally biased region" description="Low complexity" evidence="6">
    <location>
        <begin position="18"/>
        <end position="51"/>
    </location>
</feature>
<keyword evidence="5" id="KW-0100">Branched-chain amino acid biosynthesis</keyword>
<dbReference type="GO" id="GO:0009099">
    <property type="term" value="P:L-valine biosynthetic process"/>
    <property type="evidence" value="ECO:0007669"/>
    <property type="project" value="TreeGrafter"/>
</dbReference>
<dbReference type="Gene3D" id="3.30.70.1150">
    <property type="entry name" value="ACT-like. Chain A, domain 2"/>
    <property type="match status" value="2"/>
</dbReference>
<comment type="similarity">
    <text evidence="3">Belongs to the acetolactate synthase small subunit family.</text>
</comment>
<dbReference type="EMBL" id="JADXDR010000027">
    <property type="protein sequence ID" value="KAI7844557.1"/>
    <property type="molecule type" value="Genomic_DNA"/>
</dbReference>
<dbReference type="GO" id="GO:1990610">
    <property type="term" value="F:acetolactate synthase regulator activity"/>
    <property type="evidence" value="ECO:0007669"/>
    <property type="project" value="InterPro"/>
</dbReference>
<dbReference type="InterPro" id="IPR019455">
    <property type="entry name" value="Acetolactate_synth_ssu_C"/>
</dbReference>
<evidence type="ECO:0000256" key="6">
    <source>
        <dbReference type="SAM" id="MobiDB-lite"/>
    </source>
</evidence>
<dbReference type="Pfam" id="PF10369">
    <property type="entry name" value="ALS_ss_C"/>
    <property type="match status" value="2"/>
</dbReference>
<feature type="region of interest" description="Disordered" evidence="6">
    <location>
        <begin position="18"/>
        <end position="60"/>
    </location>
</feature>
<keyword evidence="4" id="KW-0028">Amino-acid biosynthesis</keyword>
<feature type="domain" description="ACT" evidence="7">
    <location>
        <begin position="286"/>
        <end position="360"/>
    </location>
</feature>
<dbReference type="InterPro" id="IPR045865">
    <property type="entry name" value="ACT-like_dom_sf"/>
</dbReference>
<comment type="pathway">
    <text evidence="1">Amino-acid biosynthesis; L-isoleucine biosynthesis; L-isoleucine from 2-oxobutanoate: step 1/4.</text>
</comment>
<dbReference type="AlphaFoldDB" id="A0AAD5DVR3"/>
<dbReference type="InterPro" id="IPR002912">
    <property type="entry name" value="ACT_dom"/>
</dbReference>
<proteinExistence type="inferred from homology"/>
<evidence type="ECO:0000256" key="1">
    <source>
        <dbReference type="ARBA" id="ARBA00004974"/>
    </source>
</evidence>
<comment type="caution">
    <text evidence="8">The sequence shown here is derived from an EMBL/GenBank/DDBJ whole genome shotgun (WGS) entry which is preliminary data.</text>
</comment>
<evidence type="ECO:0000256" key="5">
    <source>
        <dbReference type="ARBA" id="ARBA00023304"/>
    </source>
</evidence>
<dbReference type="NCBIfam" id="NF008864">
    <property type="entry name" value="PRK11895.1"/>
    <property type="match status" value="2"/>
</dbReference>
<dbReference type="PANTHER" id="PTHR30239:SF0">
    <property type="entry name" value="ACETOLACTATE SYNTHASE SMALL SUBUNIT 1, CHLOROPLASTIC"/>
    <property type="match status" value="1"/>
</dbReference>
<sequence>MQAAAGYTKSCRQAAAACPRPAAQLAARPRRPAATQQPTARRQLQAPRAAADVAPPQQGDDVYAYEPQPLEEGVRKHMLSVFVADEPGLINRVAGVFARRGANIESLAVGLTVDKALFTIVATGTDATVANLSKQIAKLVNVRYVENITDESHVERELILVKVHAPPGPTRTEVMQIAEIFRAHAVDTSERTLTLQTTGDVGKIEAFKRSLSKFGLIELVRTGRISLKRGERVFDTGAWMPRQPGRPHPAVEQPPVHSGDGDIYDSAAVLDAAYDAEKATEGEPYVLCIEVQDVPGVLNQVTGVFARRGYNVQSLAVGNSEREGMSRITMVVPASTTGIANLIKQLNKLVYVEKVEELTLVPHVSRELMLIKVNCSASQRGELVSLASIFRALVCDVSVNTLTLEVTGKEDKMVALKEVLEPYGILEVARTGRVCMQRDSGLDSKYLGRVAGSRVML</sequence>
<evidence type="ECO:0000259" key="7">
    <source>
        <dbReference type="PROSITE" id="PS51671"/>
    </source>
</evidence>
<dbReference type="InterPro" id="IPR039557">
    <property type="entry name" value="AHAS_ACT"/>
</dbReference>
<dbReference type="PROSITE" id="PS51671">
    <property type="entry name" value="ACT"/>
    <property type="match status" value="2"/>
</dbReference>
<evidence type="ECO:0000256" key="2">
    <source>
        <dbReference type="ARBA" id="ARBA00005025"/>
    </source>
</evidence>
<feature type="domain" description="ACT" evidence="7">
    <location>
        <begin position="78"/>
        <end position="150"/>
    </location>
</feature>
<feature type="region of interest" description="Disordered" evidence="6">
    <location>
        <begin position="238"/>
        <end position="257"/>
    </location>
</feature>
<dbReference type="GO" id="GO:0009097">
    <property type="term" value="P:isoleucine biosynthetic process"/>
    <property type="evidence" value="ECO:0007669"/>
    <property type="project" value="TreeGrafter"/>
</dbReference>
<dbReference type="GO" id="GO:0003984">
    <property type="term" value="F:acetolactate synthase activity"/>
    <property type="evidence" value="ECO:0007669"/>
    <property type="project" value="TreeGrafter"/>
</dbReference>
<protein>
    <recommendedName>
        <fullName evidence="7">ACT domain-containing protein</fullName>
    </recommendedName>
</protein>
<dbReference type="Pfam" id="PF22629">
    <property type="entry name" value="ACT_AHAS_ss"/>
    <property type="match status" value="2"/>
</dbReference>